<organism evidence="1 2">
    <name type="scientific">Portunus trituberculatus</name>
    <name type="common">Swimming crab</name>
    <name type="synonym">Neptunus trituberculatus</name>
    <dbReference type="NCBI Taxonomy" id="210409"/>
    <lineage>
        <taxon>Eukaryota</taxon>
        <taxon>Metazoa</taxon>
        <taxon>Ecdysozoa</taxon>
        <taxon>Arthropoda</taxon>
        <taxon>Crustacea</taxon>
        <taxon>Multicrustacea</taxon>
        <taxon>Malacostraca</taxon>
        <taxon>Eumalacostraca</taxon>
        <taxon>Eucarida</taxon>
        <taxon>Decapoda</taxon>
        <taxon>Pleocyemata</taxon>
        <taxon>Brachyura</taxon>
        <taxon>Eubrachyura</taxon>
        <taxon>Portunoidea</taxon>
        <taxon>Portunidae</taxon>
        <taxon>Portuninae</taxon>
        <taxon>Portunus</taxon>
    </lineage>
</organism>
<sequence length="92" mass="10309">MLATKLHLATTDYKSRSGHRLLLKSPWLLATKSTNLQYALYHTNKHKEAPPVLLEARPPADIYEVVALQIKSTVGAQLSSARCLLHADWKSM</sequence>
<reference evidence="1 2" key="1">
    <citation type="submission" date="2019-05" db="EMBL/GenBank/DDBJ databases">
        <title>Another draft genome of Portunus trituberculatus and its Hox gene families provides insights of decapod evolution.</title>
        <authorList>
            <person name="Jeong J.-H."/>
            <person name="Song I."/>
            <person name="Kim S."/>
            <person name="Choi T."/>
            <person name="Kim D."/>
            <person name="Ryu S."/>
            <person name="Kim W."/>
        </authorList>
    </citation>
    <scope>NUCLEOTIDE SEQUENCE [LARGE SCALE GENOMIC DNA]</scope>
    <source>
        <tissue evidence="1">Muscle</tissue>
    </source>
</reference>
<name>A0A5B7JEK9_PORTR</name>
<accession>A0A5B7JEK9</accession>
<gene>
    <name evidence="1" type="ORF">E2C01_088140</name>
</gene>
<proteinExistence type="predicted"/>
<evidence type="ECO:0000313" key="2">
    <source>
        <dbReference type="Proteomes" id="UP000324222"/>
    </source>
</evidence>
<comment type="caution">
    <text evidence="1">The sequence shown here is derived from an EMBL/GenBank/DDBJ whole genome shotgun (WGS) entry which is preliminary data.</text>
</comment>
<keyword evidence="2" id="KW-1185">Reference proteome</keyword>
<protein>
    <submittedName>
        <fullName evidence="1">Uncharacterized protein</fullName>
    </submittedName>
</protein>
<evidence type="ECO:0000313" key="1">
    <source>
        <dbReference type="EMBL" id="MPC93025.1"/>
    </source>
</evidence>
<dbReference type="EMBL" id="VSRR010093368">
    <property type="protein sequence ID" value="MPC93025.1"/>
    <property type="molecule type" value="Genomic_DNA"/>
</dbReference>
<dbReference type="Proteomes" id="UP000324222">
    <property type="component" value="Unassembled WGS sequence"/>
</dbReference>
<dbReference type="AlphaFoldDB" id="A0A5B7JEK9"/>